<reference evidence="4 5" key="1">
    <citation type="submission" date="2020-02" db="EMBL/GenBank/DDBJ databases">
        <authorList>
            <person name="Ma Q."/>
            <person name="Huang Y."/>
            <person name="Song X."/>
            <person name="Pei D."/>
        </authorList>
    </citation>
    <scope>NUCLEOTIDE SEQUENCE [LARGE SCALE GENOMIC DNA]</scope>
    <source>
        <strain evidence="4">Sxm20200214</strain>
        <tissue evidence="4">Leaf</tissue>
    </source>
</reference>
<dbReference type="Gene3D" id="3.30.930.10">
    <property type="entry name" value="Bira Bifunctional Protein, Domain 2"/>
    <property type="match status" value="1"/>
</dbReference>
<dbReference type="PANTHER" id="PTHR10947">
    <property type="entry name" value="PHENYLALANYL-TRNA SYNTHETASE BETA CHAIN AND LEUCINE-RICH REPEAT-CONTAINING PROTEIN 47"/>
    <property type="match status" value="1"/>
</dbReference>
<dbReference type="InterPro" id="IPR041616">
    <property type="entry name" value="PheRS_beta_core"/>
</dbReference>
<evidence type="ECO:0000256" key="1">
    <source>
        <dbReference type="ARBA" id="ARBA00011209"/>
    </source>
</evidence>
<accession>A0A8X7RBP2</accession>
<keyword evidence="5" id="KW-1185">Reference proteome</keyword>
<comment type="subunit">
    <text evidence="1">Tetramer of two alpha and two beta subunits.</text>
</comment>
<dbReference type="GO" id="GO:0004826">
    <property type="term" value="F:phenylalanine-tRNA ligase activity"/>
    <property type="evidence" value="ECO:0007669"/>
    <property type="project" value="UniProtKB-EC"/>
</dbReference>
<dbReference type="Pfam" id="PF17759">
    <property type="entry name" value="tRNA_synthFbeta"/>
    <property type="match status" value="1"/>
</dbReference>
<protein>
    <recommendedName>
        <fullName evidence="3">Phenylalanyl tRNA synthetase beta chain core domain-containing protein</fullName>
    </recommendedName>
</protein>
<sequence>MDTANSSIAIRWILLGKNPRMPTYGDCWQRPFVITKKQKLMRTKKYDLLCLEGLAQALRVFNKKQKIPSYRLVDIGREKMLKMNVKSDQVYVSVSFHKTLSLNEFSDLLGSEIVMNVYTEVMTWLLCSHKENFALLNKRDDNSAVLVANPRSADLEVIRSSLMPGLLKTVGSNKDHPKPIKVSGLILYILSSITTVGASNRRHLAALHCGATSGFELIHGLVDRIMEVMGVPSVQTDSLNCFFCCNLRKEPEFLPGKQASIIYKGKHVGNFGIVHPQVLNNFDIIDPYSLVEIDMEALLSVSVLNCYSYRLCLCSRIKEDYSYKLFKLLRLVDYNFAWRYSFRYTSVHRIACLEKQCEEKMSFVHALRTHKWRFGEV</sequence>
<dbReference type="GO" id="GO:0006432">
    <property type="term" value="P:phenylalanyl-tRNA aminoacylation"/>
    <property type="evidence" value="ECO:0007669"/>
    <property type="project" value="InterPro"/>
</dbReference>
<dbReference type="EMBL" id="JAAMPC010000011">
    <property type="protein sequence ID" value="KAG2284712.1"/>
    <property type="molecule type" value="Genomic_DNA"/>
</dbReference>
<evidence type="ECO:0000259" key="3">
    <source>
        <dbReference type="Pfam" id="PF17759"/>
    </source>
</evidence>
<feature type="domain" description="Phenylalanyl tRNA synthetase beta chain core" evidence="3">
    <location>
        <begin position="102"/>
        <end position="295"/>
    </location>
</feature>
<dbReference type="FunFam" id="3.30.930.10:FF:000059">
    <property type="entry name" value="phenylalanine--tRNA ligase beta subunit"/>
    <property type="match status" value="1"/>
</dbReference>
<comment type="catalytic activity">
    <reaction evidence="2">
        <text>tRNA(Phe) + L-phenylalanine + ATP = L-phenylalanyl-tRNA(Phe) + AMP + diphosphate + H(+)</text>
        <dbReference type="Rhea" id="RHEA:19413"/>
        <dbReference type="Rhea" id="RHEA-COMP:9668"/>
        <dbReference type="Rhea" id="RHEA-COMP:9699"/>
        <dbReference type="ChEBI" id="CHEBI:15378"/>
        <dbReference type="ChEBI" id="CHEBI:30616"/>
        <dbReference type="ChEBI" id="CHEBI:33019"/>
        <dbReference type="ChEBI" id="CHEBI:58095"/>
        <dbReference type="ChEBI" id="CHEBI:78442"/>
        <dbReference type="ChEBI" id="CHEBI:78531"/>
        <dbReference type="ChEBI" id="CHEBI:456215"/>
        <dbReference type="EC" id="6.1.1.20"/>
    </reaction>
</comment>
<comment type="caution">
    <text evidence="4">The sequence shown here is derived from an EMBL/GenBank/DDBJ whole genome shotgun (WGS) entry which is preliminary data.</text>
</comment>
<dbReference type="AlphaFoldDB" id="A0A8X7RBP2"/>
<proteinExistence type="predicted"/>
<dbReference type="Proteomes" id="UP000886595">
    <property type="component" value="Unassembled WGS sequence"/>
</dbReference>
<name>A0A8X7RBP2_BRACI</name>
<dbReference type="OrthoDB" id="1698572at2759"/>
<dbReference type="GO" id="GO:0009328">
    <property type="term" value="C:phenylalanine-tRNA ligase complex"/>
    <property type="evidence" value="ECO:0007669"/>
    <property type="project" value="TreeGrafter"/>
</dbReference>
<gene>
    <name evidence="4" type="ORF">Bca52824_055932</name>
</gene>
<dbReference type="InterPro" id="IPR045864">
    <property type="entry name" value="aa-tRNA-synth_II/BPL/LPL"/>
</dbReference>
<dbReference type="CDD" id="cd00769">
    <property type="entry name" value="PheRS_beta_core"/>
    <property type="match status" value="1"/>
</dbReference>
<dbReference type="PANTHER" id="PTHR10947:SF0">
    <property type="entry name" value="PHENYLALANINE--TRNA LIGASE BETA SUBUNIT"/>
    <property type="match status" value="1"/>
</dbReference>
<evidence type="ECO:0000313" key="5">
    <source>
        <dbReference type="Proteomes" id="UP000886595"/>
    </source>
</evidence>
<organism evidence="4 5">
    <name type="scientific">Brassica carinata</name>
    <name type="common">Ethiopian mustard</name>
    <name type="synonym">Abyssinian cabbage</name>
    <dbReference type="NCBI Taxonomy" id="52824"/>
    <lineage>
        <taxon>Eukaryota</taxon>
        <taxon>Viridiplantae</taxon>
        <taxon>Streptophyta</taxon>
        <taxon>Embryophyta</taxon>
        <taxon>Tracheophyta</taxon>
        <taxon>Spermatophyta</taxon>
        <taxon>Magnoliopsida</taxon>
        <taxon>eudicotyledons</taxon>
        <taxon>Gunneridae</taxon>
        <taxon>Pentapetalae</taxon>
        <taxon>rosids</taxon>
        <taxon>malvids</taxon>
        <taxon>Brassicales</taxon>
        <taxon>Brassicaceae</taxon>
        <taxon>Brassiceae</taxon>
        <taxon>Brassica</taxon>
    </lineage>
</organism>
<evidence type="ECO:0000313" key="4">
    <source>
        <dbReference type="EMBL" id="KAG2284712.1"/>
    </source>
</evidence>
<evidence type="ECO:0000256" key="2">
    <source>
        <dbReference type="ARBA" id="ARBA00049255"/>
    </source>
</evidence>
<dbReference type="InterPro" id="IPR045060">
    <property type="entry name" value="Phe-tRNA-ligase_IIc_bsu"/>
</dbReference>
<dbReference type="SUPFAM" id="SSF55681">
    <property type="entry name" value="Class II aaRS and biotin synthetases"/>
    <property type="match status" value="1"/>
</dbReference>